<protein>
    <submittedName>
        <fullName evidence="1">Uncharacterized protein</fullName>
    </submittedName>
</protein>
<organism evidence="1">
    <name type="scientific">Alexandrium andersonii</name>
    <dbReference type="NCBI Taxonomy" id="327968"/>
    <lineage>
        <taxon>Eukaryota</taxon>
        <taxon>Sar</taxon>
        <taxon>Alveolata</taxon>
        <taxon>Dinophyceae</taxon>
        <taxon>Gonyaulacales</taxon>
        <taxon>Pyrocystaceae</taxon>
        <taxon>Alexandrium</taxon>
    </lineage>
</organism>
<proteinExistence type="predicted"/>
<sequence length="111" mass="12430">MSSTLYGKNLDHIRQVTVDIGGGRQEVVDLDPEHGPMRATPDGGMTFINRGRMNVFYNLKDTTNMGEQYKSWRQHTSTEQEVMVIQVAKMNAALRSRMEADAARAATEAVQ</sequence>
<dbReference type="AlphaFoldDB" id="A0A7S2C2F5"/>
<accession>A0A7S2C2F5</accession>
<evidence type="ECO:0000313" key="1">
    <source>
        <dbReference type="EMBL" id="CAD9412268.1"/>
    </source>
</evidence>
<dbReference type="EMBL" id="HBGQ01029846">
    <property type="protein sequence ID" value="CAD9412268.1"/>
    <property type="molecule type" value="Transcribed_RNA"/>
</dbReference>
<name>A0A7S2C2F5_9DINO</name>
<gene>
    <name evidence="1" type="ORF">AAND1436_LOCUS14729</name>
</gene>
<reference evidence="1" key="1">
    <citation type="submission" date="2021-01" db="EMBL/GenBank/DDBJ databases">
        <authorList>
            <person name="Corre E."/>
            <person name="Pelletier E."/>
            <person name="Niang G."/>
            <person name="Scheremetjew M."/>
            <person name="Finn R."/>
            <person name="Kale V."/>
            <person name="Holt S."/>
            <person name="Cochrane G."/>
            <person name="Meng A."/>
            <person name="Brown T."/>
            <person name="Cohen L."/>
        </authorList>
    </citation>
    <scope>NUCLEOTIDE SEQUENCE</scope>
    <source>
        <strain evidence="1">CCMP2222</strain>
    </source>
</reference>